<keyword evidence="2" id="KW-1185">Reference proteome</keyword>
<comment type="caution">
    <text evidence="1">The sequence shown here is derived from an EMBL/GenBank/DDBJ whole genome shotgun (WGS) entry which is preliminary data.</text>
</comment>
<dbReference type="EMBL" id="QVIG01000001">
    <property type="protein sequence ID" value="RGD59543.1"/>
    <property type="molecule type" value="Genomic_DNA"/>
</dbReference>
<dbReference type="AlphaFoldDB" id="A0A372ZUJ4"/>
<sequence>MEGMTHKLRAEYGPQGAAGGVKSWHVVRDEDLSVALCGRTMSDDAETRPEEEWGTGLRCCQQCGSLYMHEVPHMQGSHPYS</sequence>
<reference evidence="1 2" key="1">
    <citation type="submission" date="2018-08" db="EMBL/GenBank/DDBJ databases">
        <title>Diversity &amp; Physiological Properties of Lignin-Decomposing Actinobacteria from Soil.</title>
        <authorList>
            <person name="Roh S.G."/>
            <person name="Kim S.B."/>
        </authorList>
    </citation>
    <scope>NUCLEOTIDE SEQUENCE [LARGE SCALE GENOMIC DNA]</scope>
    <source>
        <strain evidence="1 2">MMS17-GH009</strain>
    </source>
</reference>
<organism evidence="1 2">
    <name type="scientific">Kitasatospora xanthocidica</name>
    <dbReference type="NCBI Taxonomy" id="83382"/>
    <lineage>
        <taxon>Bacteria</taxon>
        <taxon>Bacillati</taxon>
        <taxon>Actinomycetota</taxon>
        <taxon>Actinomycetes</taxon>
        <taxon>Kitasatosporales</taxon>
        <taxon>Streptomycetaceae</taxon>
        <taxon>Kitasatospora</taxon>
    </lineage>
</organism>
<evidence type="ECO:0000313" key="1">
    <source>
        <dbReference type="EMBL" id="RGD59543.1"/>
    </source>
</evidence>
<name>A0A372ZUJ4_9ACTN</name>
<protein>
    <submittedName>
        <fullName evidence="1">Uncharacterized protein</fullName>
    </submittedName>
</protein>
<evidence type="ECO:0000313" key="2">
    <source>
        <dbReference type="Proteomes" id="UP000263377"/>
    </source>
</evidence>
<proteinExistence type="predicted"/>
<dbReference type="Proteomes" id="UP000263377">
    <property type="component" value="Unassembled WGS sequence"/>
</dbReference>
<gene>
    <name evidence="1" type="ORF">DR950_18665</name>
</gene>
<accession>A0A372ZUJ4</accession>